<evidence type="ECO:0000313" key="13">
    <source>
        <dbReference type="Proteomes" id="UP000250125"/>
    </source>
</evidence>
<dbReference type="PANTHER" id="PTHR30337:SF0">
    <property type="entry name" value="NUCLEASE SBCCD SUBUNIT D"/>
    <property type="match status" value="1"/>
</dbReference>
<keyword evidence="7 9" id="KW-0234">DNA repair</keyword>
<dbReference type="Gene3D" id="3.60.21.10">
    <property type="match status" value="1"/>
</dbReference>
<dbReference type="InterPro" id="IPR050535">
    <property type="entry name" value="DNA_Repair-Maintenance_Comp"/>
</dbReference>
<feature type="region of interest" description="Disordered" evidence="10">
    <location>
        <begin position="405"/>
        <end position="486"/>
    </location>
</feature>
<keyword evidence="1 9" id="KW-0540">Nuclease</keyword>
<feature type="binding site" evidence="9">
    <location>
        <position position="211"/>
    </location>
    <ligand>
        <name>Mn(2+)</name>
        <dbReference type="ChEBI" id="CHEBI:29035"/>
        <label>1</label>
    </ligand>
</feature>
<evidence type="ECO:0000256" key="5">
    <source>
        <dbReference type="ARBA" id="ARBA00022801"/>
    </source>
</evidence>
<evidence type="ECO:0000313" key="12">
    <source>
        <dbReference type="EMBL" id="ASJ09485.1"/>
    </source>
</evidence>
<evidence type="ECO:0000256" key="10">
    <source>
        <dbReference type="SAM" id="MobiDB-lite"/>
    </source>
</evidence>
<evidence type="ECO:0000256" key="2">
    <source>
        <dbReference type="ARBA" id="ARBA00022723"/>
    </source>
</evidence>
<feature type="binding site" evidence="9">
    <location>
        <position position="84"/>
    </location>
    <ligand>
        <name>Mn(2+)</name>
        <dbReference type="ChEBI" id="CHEBI:29035"/>
        <label>2</label>
    </ligand>
</feature>
<keyword evidence="3 9" id="KW-0255">Endonuclease</keyword>
<dbReference type="PANTHER" id="PTHR30337">
    <property type="entry name" value="COMPONENT OF ATP-DEPENDENT DSDNA EXONUCLEASE"/>
    <property type="match status" value="1"/>
</dbReference>
<dbReference type="Proteomes" id="UP000250125">
    <property type="component" value="Chromosome"/>
</dbReference>
<dbReference type="GO" id="GO:0008408">
    <property type="term" value="F:3'-5' exonuclease activity"/>
    <property type="evidence" value="ECO:0007669"/>
    <property type="project" value="UniProtKB-UniRule"/>
</dbReference>
<dbReference type="GeneID" id="33318509"/>
<feature type="active site" description="Proton donor" evidence="9">
    <location>
        <position position="85"/>
    </location>
</feature>
<comment type="activity regulation">
    <text evidence="9">Nuclease activity is regulated by Rad50.</text>
</comment>
<dbReference type="AlphaFoldDB" id="A0A2Z2MPD0"/>
<dbReference type="InterPro" id="IPR032885">
    <property type="entry name" value="Mre11_archaea-type"/>
</dbReference>
<evidence type="ECO:0000256" key="4">
    <source>
        <dbReference type="ARBA" id="ARBA00022763"/>
    </source>
</evidence>
<keyword evidence="12" id="KW-0238">DNA-binding</keyword>
<organism evidence="12 13">
    <name type="scientific">Thermococcus siculi</name>
    <dbReference type="NCBI Taxonomy" id="72803"/>
    <lineage>
        <taxon>Archaea</taxon>
        <taxon>Methanobacteriati</taxon>
        <taxon>Methanobacteriota</taxon>
        <taxon>Thermococci</taxon>
        <taxon>Thermococcales</taxon>
        <taxon>Thermococcaceae</taxon>
        <taxon>Thermococcus</taxon>
    </lineage>
</organism>
<sequence length="486" mass="55826">MKFAHIADVHLGREQFNQPFRYDDYLKVFREAIERAVKERVDFILIAGDLFHVSRPSPRTIRDAIEVLELPRQKGIPVFAIEGNHDKTIRETSVFDLLEHLGLLHTVGLRREPGKGEFIKSKRLSENRYLVWGQVGDVEIHGLRHHTRWQLIRNDGAVNVLKALFKGRKGILMLHQAVDYLAKDTPYQDAFDLKLSELPDGFSYYALGHIHVHRVAEPSQTGLSGPIVYPGSLERTEVREASHIIRYSSRDKKPKIMESRDGPKGFYIVEDFQPEFVEVDARPFYSVRVEGNSKSELRKKVEEAASLIPKDAIAVVTLEGTIKGGVSLAEFNDLLKDYGLRYYTFRSRVVGEAVISKEKLSEEELFTDWERELLIHLRVPPKEFSEGLTEFVSWLMERYEKGIPESTPKKVPEAQKEEEKAEPVKTGRKEAGKPKTEKKPVKREESQNKEKEKPKPNEDKALKKPKPIPKPKNPSSLDAWLRRGRP</sequence>
<dbReference type="GO" id="GO:0030145">
    <property type="term" value="F:manganese ion binding"/>
    <property type="evidence" value="ECO:0007669"/>
    <property type="project" value="UniProtKB-UniRule"/>
</dbReference>
<evidence type="ECO:0000256" key="8">
    <source>
        <dbReference type="ARBA" id="ARBA00023211"/>
    </source>
</evidence>
<feature type="binding site" evidence="9">
    <location>
        <position position="8"/>
    </location>
    <ligand>
        <name>Mn(2+)</name>
        <dbReference type="ChEBI" id="CHEBI:29035"/>
        <label>1</label>
    </ligand>
</feature>
<dbReference type="RefSeq" id="WP_088856713.1">
    <property type="nucleotide sequence ID" value="NZ_CP015103.1"/>
</dbReference>
<evidence type="ECO:0000256" key="9">
    <source>
        <dbReference type="HAMAP-Rule" id="MF_02044"/>
    </source>
</evidence>
<dbReference type="KEGG" id="tsl:A3L11_09680"/>
<feature type="binding site" evidence="9">
    <location>
        <position position="209"/>
    </location>
    <ligand>
        <name>Mn(2+)</name>
        <dbReference type="ChEBI" id="CHEBI:29035"/>
        <label>2</label>
    </ligand>
</feature>
<feature type="domain" description="Calcineurin-like phosphoesterase" evidence="11">
    <location>
        <begin position="1"/>
        <end position="212"/>
    </location>
</feature>
<name>A0A2Z2MPD0_9EURY</name>
<evidence type="ECO:0000256" key="7">
    <source>
        <dbReference type="ARBA" id="ARBA00023204"/>
    </source>
</evidence>
<comment type="function">
    <text evidence="9">Part of the Rad50/Mre11 complex, which is involved in the early steps of DNA double-strand break (DSB) repair. The complex may facilitate opening of the processed DNA ends to aid in the recruitment of HerA and NurA. Mre11 binds to DSB ends and has both double-stranded 3'-5' exonuclease activity and single-stranded endonuclease activity.</text>
</comment>
<dbReference type="EC" id="3.1.-.-" evidence="9"/>
<evidence type="ECO:0000256" key="1">
    <source>
        <dbReference type="ARBA" id="ARBA00022722"/>
    </source>
</evidence>
<evidence type="ECO:0000256" key="6">
    <source>
        <dbReference type="ARBA" id="ARBA00022839"/>
    </source>
</evidence>
<dbReference type="SUPFAM" id="SSF56300">
    <property type="entry name" value="Metallo-dependent phosphatases"/>
    <property type="match status" value="1"/>
</dbReference>
<gene>
    <name evidence="9" type="primary">mre11</name>
    <name evidence="12" type="ORF">A3L11_09680</name>
</gene>
<proteinExistence type="inferred from homology"/>
<dbReference type="Pfam" id="PF00149">
    <property type="entry name" value="Metallophos"/>
    <property type="match status" value="1"/>
</dbReference>
<dbReference type="GO" id="GO:0000403">
    <property type="term" value="F:Y-form DNA binding"/>
    <property type="evidence" value="ECO:0007669"/>
    <property type="project" value="UniProtKB-UniRule"/>
</dbReference>
<accession>A0A2Z2MPD0</accession>
<protein>
    <recommendedName>
        <fullName evidence="9">DNA double-strand break repair protein Mre11</fullName>
        <ecNumber evidence="9">3.1.-.-</ecNumber>
    </recommendedName>
</protein>
<keyword evidence="8 9" id="KW-0464">Manganese</keyword>
<dbReference type="OrthoDB" id="11638at2157"/>
<evidence type="ECO:0000259" key="11">
    <source>
        <dbReference type="Pfam" id="PF00149"/>
    </source>
</evidence>
<feature type="binding site" evidence="9">
    <location>
        <position position="49"/>
    </location>
    <ligand>
        <name>Mn(2+)</name>
        <dbReference type="ChEBI" id="CHEBI:29035"/>
        <label>1</label>
    </ligand>
</feature>
<dbReference type="GO" id="GO:0045027">
    <property type="term" value="F:DNA end binding"/>
    <property type="evidence" value="ECO:0007669"/>
    <property type="project" value="UniProtKB-UniRule"/>
</dbReference>
<comment type="cofactor">
    <cofactor evidence="9">
        <name>Mn(2+)</name>
        <dbReference type="ChEBI" id="CHEBI:29035"/>
    </cofactor>
    <text evidence="9">Binds 2 manganese ions per subunit.</text>
</comment>
<dbReference type="Gene3D" id="3.30.110.80">
    <property type="entry name" value="DNA double-strand break repair nuclease"/>
    <property type="match status" value="1"/>
</dbReference>
<keyword evidence="2 9" id="KW-0479">Metal-binding</keyword>
<evidence type="ECO:0000256" key="3">
    <source>
        <dbReference type="ARBA" id="ARBA00022759"/>
    </source>
</evidence>
<comment type="similarity">
    <text evidence="9">Belongs to the MRE11/RAD32 family.</text>
</comment>
<dbReference type="GO" id="GO:0004519">
    <property type="term" value="F:endonuclease activity"/>
    <property type="evidence" value="ECO:0007669"/>
    <property type="project" value="UniProtKB-UniRule"/>
</dbReference>
<keyword evidence="5 9" id="KW-0378">Hydrolase</keyword>
<keyword evidence="6 9" id="KW-0269">Exonuclease</keyword>
<keyword evidence="4 9" id="KW-0227">DNA damage</keyword>
<dbReference type="InterPro" id="IPR029052">
    <property type="entry name" value="Metallo-depent_PP-like"/>
</dbReference>
<feature type="binding site" evidence="9">
    <location>
        <position position="175"/>
    </location>
    <ligand>
        <name>Mn(2+)</name>
        <dbReference type="ChEBI" id="CHEBI:29035"/>
        <label>2</label>
    </ligand>
</feature>
<comment type="subunit">
    <text evidence="9">Homodimer. Forms a heterotetramer composed of two Mre11 subunits and two Rad50 subunits.</text>
</comment>
<dbReference type="InterPro" id="IPR004843">
    <property type="entry name" value="Calcineurin-like_PHP"/>
</dbReference>
<dbReference type="GO" id="GO:0006302">
    <property type="term" value="P:double-strand break repair"/>
    <property type="evidence" value="ECO:0007669"/>
    <property type="project" value="UniProtKB-UniRule"/>
</dbReference>
<feature type="compositionally biased region" description="Basic and acidic residues" evidence="10">
    <location>
        <begin position="405"/>
        <end position="462"/>
    </location>
</feature>
<reference evidence="12 13" key="1">
    <citation type="submission" date="2016-04" db="EMBL/GenBank/DDBJ databases">
        <title>Complete genome sequence of Thermococcus siculi type strain RG-20.</title>
        <authorList>
            <person name="Oger P.M."/>
        </authorList>
    </citation>
    <scope>NUCLEOTIDE SEQUENCE [LARGE SCALE GENOMIC DNA]</scope>
    <source>
        <strain evidence="12 13">RG-20</strain>
    </source>
</reference>
<dbReference type="CDD" id="cd00840">
    <property type="entry name" value="MPP_Mre11_N"/>
    <property type="match status" value="1"/>
</dbReference>
<dbReference type="InterPro" id="IPR041796">
    <property type="entry name" value="Mre11_N"/>
</dbReference>
<feature type="binding site" evidence="9">
    <location>
        <position position="10"/>
    </location>
    <ligand>
        <name>Mn(2+)</name>
        <dbReference type="ChEBI" id="CHEBI:29035"/>
        <label>1</label>
    </ligand>
</feature>
<dbReference type="HAMAP" id="MF_02044">
    <property type="entry name" value="Mre11"/>
    <property type="match status" value="1"/>
</dbReference>
<feature type="binding site" evidence="9">
    <location>
        <position position="49"/>
    </location>
    <ligand>
        <name>Mn(2+)</name>
        <dbReference type="ChEBI" id="CHEBI:29035"/>
        <label>2</label>
    </ligand>
</feature>
<dbReference type="EMBL" id="CP015103">
    <property type="protein sequence ID" value="ASJ09485.1"/>
    <property type="molecule type" value="Genomic_DNA"/>
</dbReference>
<keyword evidence="13" id="KW-1185">Reference proteome</keyword>